<organism evidence="1 2">
    <name type="scientific">Mycobacterium phage Weiss13</name>
    <dbReference type="NCBI Taxonomy" id="1784843"/>
    <lineage>
        <taxon>Viruses</taxon>
        <taxon>Duplodnaviria</taxon>
        <taxon>Heunggongvirae</taxon>
        <taxon>Uroviricota</taxon>
        <taxon>Caudoviricetes</taxon>
        <taxon>Papyrusvirus</taxon>
        <taxon>Papyrusvirus send513</taxon>
    </lineage>
</organism>
<evidence type="ECO:0000313" key="2">
    <source>
        <dbReference type="Proteomes" id="UP000224265"/>
    </source>
</evidence>
<evidence type="ECO:0000313" key="1">
    <source>
        <dbReference type="EMBL" id="AMB17299.1"/>
    </source>
</evidence>
<proteinExistence type="predicted"/>
<sequence length="94" mass="10520">MSDIQIIIPLSVLGTASSLAPEEISRTLNNATAYQQAAERYRELVNVMVVQFQSAARDLLRILDEVDDPWHKAQALRQLAADMQEAAQNTREIP</sequence>
<dbReference type="Proteomes" id="UP000224265">
    <property type="component" value="Segment"/>
</dbReference>
<name>A0A0Y0AEX1_9CAUD</name>
<dbReference type="EMBL" id="KT591076">
    <property type="protein sequence ID" value="AMB17299.1"/>
    <property type="molecule type" value="Genomic_DNA"/>
</dbReference>
<accession>A0A0Y0AEX1</accession>
<reference evidence="1 2" key="1">
    <citation type="submission" date="2015-08" db="EMBL/GenBank/DDBJ databases">
        <authorList>
            <person name="Adams C.A."/>
            <person name="Ardeshna N.S."/>
            <person name="Badithe A.V."/>
            <person name="Badrani J.H."/>
            <person name="Birkholz E.A."/>
            <person name="Butler M."/>
            <person name="Chu A."/>
            <person name="Farmer C.N."/>
            <person name="Frischer G.M."/>
            <person name="Hsieh L.Y."/>
            <person name="Jackson K.B."/>
            <person name="Kagy D.N."/>
            <person name="Kendall J.C."/>
            <person name="Lin C.Y."/>
            <person name="Morgan M.N."/>
            <person name="Nachnani R."/>
            <person name="Nadeau S.M."/>
            <person name="Parikh M."/>
            <person name="Perez M.V."/>
            <person name="Peters C.E."/>
            <person name="Pogliano J."/>
            <person name="Popescu N.I."/>
            <person name="Shiao R."/>
            <person name="Song C.L."/>
            <person name="Ting J.M."/>
            <person name="Udani D.R."/>
            <person name="Waller L.B."/>
            <person name="Wang A.Y."/>
            <person name="Wu C.E."/>
            <person name="Yang A.B."/>
            <person name="Yao J."/>
            <person name="Zhang B.H."/>
            <person name="Anders K.R."/>
            <person name="Bradley K.W."/>
            <person name="Asai D.J."/>
            <person name="Bowman C.A."/>
            <person name="Russell D.A."/>
            <person name="Pope W.H."/>
            <person name="Jacobs-Sera D."/>
            <person name="Hendrix R.W."/>
            <person name="Hatfull G.F."/>
        </authorList>
    </citation>
    <scope>NUCLEOTIDE SEQUENCE [LARGE SCALE GENOMIC DNA]</scope>
</reference>
<protein>
    <submittedName>
        <fullName evidence="1">Uncharacterized protein</fullName>
    </submittedName>
</protein>
<gene>
    <name evidence="1" type="ORF">SEA_WEISS13_85</name>
</gene>